<evidence type="ECO:0000313" key="4">
    <source>
        <dbReference type="Proteomes" id="UP000315364"/>
    </source>
</evidence>
<feature type="domain" description="DUF1468" evidence="2">
    <location>
        <begin position="10"/>
        <end position="142"/>
    </location>
</feature>
<feature type="transmembrane region" description="Helical" evidence="1">
    <location>
        <begin position="94"/>
        <end position="112"/>
    </location>
</feature>
<evidence type="ECO:0000259" key="2">
    <source>
        <dbReference type="Pfam" id="PF07331"/>
    </source>
</evidence>
<keyword evidence="4" id="KW-1185">Reference proteome</keyword>
<keyword evidence="1" id="KW-0472">Membrane</keyword>
<organism evidence="3 4">
    <name type="scientific">Devosia ginsengisoli</name>
    <dbReference type="NCBI Taxonomy" id="400770"/>
    <lineage>
        <taxon>Bacteria</taxon>
        <taxon>Pseudomonadati</taxon>
        <taxon>Pseudomonadota</taxon>
        <taxon>Alphaproteobacteria</taxon>
        <taxon>Hyphomicrobiales</taxon>
        <taxon>Devosiaceae</taxon>
        <taxon>Devosia</taxon>
    </lineage>
</organism>
<sequence>MKITQDAALGGLFVASGGIALLMALQYPFGTAGRMGPGYFPVIVSTLLVLTGTGILVRGRLASSEAIVHARWLPLLIVPGAVALFGLLVEKLGLPLAVMLLTVGAATASVGFQLSWKATSGAALFSAVCALVFVKLLGLPIPLVGSWLPALGV</sequence>
<dbReference type="OrthoDB" id="5186924at2"/>
<feature type="transmembrane region" description="Helical" evidence="1">
    <location>
        <begin position="124"/>
        <end position="148"/>
    </location>
</feature>
<dbReference type="KEGG" id="dea:FPZ08_20215"/>
<dbReference type="AlphaFoldDB" id="A0A5B8LYU6"/>
<dbReference type="Pfam" id="PF07331">
    <property type="entry name" value="TctB"/>
    <property type="match status" value="1"/>
</dbReference>
<dbReference type="Proteomes" id="UP000315364">
    <property type="component" value="Chromosome"/>
</dbReference>
<evidence type="ECO:0000256" key="1">
    <source>
        <dbReference type="SAM" id="Phobius"/>
    </source>
</evidence>
<feature type="transmembrane region" description="Helical" evidence="1">
    <location>
        <begin position="69"/>
        <end position="88"/>
    </location>
</feature>
<name>A0A5B8LYU6_9HYPH</name>
<proteinExistence type="predicted"/>
<keyword evidence="1" id="KW-0812">Transmembrane</keyword>
<feature type="transmembrane region" description="Helical" evidence="1">
    <location>
        <begin position="7"/>
        <end position="27"/>
    </location>
</feature>
<gene>
    <name evidence="3" type="ORF">FPZ08_20215</name>
</gene>
<evidence type="ECO:0000313" key="3">
    <source>
        <dbReference type="EMBL" id="QDZ12864.1"/>
    </source>
</evidence>
<reference evidence="3 4" key="1">
    <citation type="submission" date="2019-07" db="EMBL/GenBank/DDBJ databases">
        <title>Full genome sequence of Devosia sp. Gsoil 520.</title>
        <authorList>
            <person name="Im W.-T."/>
        </authorList>
    </citation>
    <scope>NUCLEOTIDE SEQUENCE [LARGE SCALE GENOMIC DNA]</scope>
    <source>
        <strain evidence="3 4">Gsoil 520</strain>
    </source>
</reference>
<dbReference type="EMBL" id="CP042304">
    <property type="protein sequence ID" value="QDZ12864.1"/>
    <property type="molecule type" value="Genomic_DNA"/>
</dbReference>
<dbReference type="RefSeq" id="WP_146292297.1">
    <property type="nucleotide sequence ID" value="NZ_CP042304.1"/>
</dbReference>
<protein>
    <submittedName>
        <fullName evidence="3">Tripartite tricarboxylate transporter TctB family protein</fullName>
    </submittedName>
</protein>
<dbReference type="InterPro" id="IPR009936">
    <property type="entry name" value="DUF1468"/>
</dbReference>
<feature type="transmembrane region" description="Helical" evidence="1">
    <location>
        <begin position="39"/>
        <end position="57"/>
    </location>
</feature>
<keyword evidence="1" id="KW-1133">Transmembrane helix</keyword>
<accession>A0A5B8LYU6</accession>